<evidence type="ECO:0000313" key="2">
    <source>
        <dbReference type="EMBL" id="TKS56891.1"/>
    </source>
</evidence>
<comment type="caution">
    <text evidence="2">The sequence shown here is derived from an EMBL/GenBank/DDBJ whole genome shotgun (WGS) entry which is preliminary data.</text>
</comment>
<evidence type="ECO:0000313" key="3">
    <source>
        <dbReference type="Proteomes" id="UP000306552"/>
    </source>
</evidence>
<proteinExistence type="predicted"/>
<sequence>MTTRNTGTDGVFRNNRNKESAKNDYRRTSNRSQKVNKMPSTRRYSVASNSRKPNKAYNKSSRNISNQASTSTRRSRSRR</sequence>
<dbReference type="RefSeq" id="WP_138930595.1">
    <property type="nucleotide sequence ID" value="NZ_SWMU01000001.1"/>
</dbReference>
<feature type="compositionally biased region" description="Polar residues" evidence="1">
    <location>
        <begin position="30"/>
        <end position="68"/>
    </location>
</feature>
<dbReference type="EMBL" id="SWMU01000001">
    <property type="protein sequence ID" value="TKS56891.1"/>
    <property type="molecule type" value="Genomic_DNA"/>
</dbReference>
<reference evidence="2 3" key="1">
    <citation type="submission" date="2019-04" db="EMBL/GenBank/DDBJ databases">
        <title>Psychroflexus halotolerans sp. nov., isolated from a marine solar saltern.</title>
        <authorList>
            <person name="Feng X."/>
        </authorList>
    </citation>
    <scope>NUCLEOTIDE SEQUENCE [LARGE SCALE GENOMIC DNA]</scope>
    <source>
        <strain evidence="2 3">WDS2C27</strain>
    </source>
</reference>
<dbReference type="AlphaFoldDB" id="A0A4U5TSS6"/>
<dbReference type="Proteomes" id="UP000306552">
    <property type="component" value="Unassembled WGS sequence"/>
</dbReference>
<accession>A0A4U5TSS6</accession>
<gene>
    <name evidence="2" type="ORF">FCN74_00245</name>
</gene>
<organism evidence="2 3">
    <name type="scientific">Mesohalobacter halotolerans</name>
    <dbReference type="NCBI Taxonomy" id="1883405"/>
    <lineage>
        <taxon>Bacteria</taxon>
        <taxon>Pseudomonadati</taxon>
        <taxon>Bacteroidota</taxon>
        <taxon>Flavobacteriia</taxon>
        <taxon>Flavobacteriales</taxon>
        <taxon>Flavobacteriaceae</taxon>
        <taxon>Mesohalobacter</taxon>
    </lineage>
</organism>
<evidence type="ECO:0000256" key="1">
    <source>
        <dbReference type="SAM" id="MobiDB-lite"/>
    </source>
</evidence>
<feature type="compositionally biased region" description="Basic and acidic residues" evidence="1">
    <location>
        <begin position="16"/>
        <end position="27"/>
    </location>
</feature>
<protein>
    <submittedName>
        <fullName evidence="2">Uncharacterized protein</fullName>
    </submittedName>
</protein>
<name>A0A4U5TSS6_9FLAO</name>
<feature type="region of interest" description="Disordered" evidence="1">
    <location>
        <begin position="1"/>
        <end position="79"/>
    </location>
</feature>
<keyword evidence="3" id="KW-1185">Reference proteome</keyword>